<name>A0AAU7KF90_9GAMM</name>
<dbReference type="GO" id="GO:0019290">
    <property type="term" value="P:siderophore biosynthetic process"/>
    <property type="evidence" value="ECO:0007669"/>
    <property type="project" value="InterPro"/>
</dbReference>
<dbReference type="EMBL" id="CP098827">
    <property type="protein sequence ID" value="XBO70064.1"/>
    <property type="molecule type" value="Genomic_DNA"/>
</dbReference>
<dbReference type="Gene3D" id="3.30.310.280">
    <property type="match status" value="1"/>
</dbReference>
<dbReference type="PANTHER" id="PTHR34384:SF6">
    <property type="entry name" value="STAPHYLOFERRIN B SYNTHASE"/>
    <property type="match status" value="1"/>
</dbReference>
<dbReference type="InterPro" id="IPR037455">
    <property type="entry name" value="LucA/IucC-like"/>
</dbReference>
<evidence type="ECO:0000256" key="1">
    <source>
        <dbReference type="ARBA" id="ARBA00004924"/>
    </source>
</evidence>
<feature type="domain" description="Aerobactin siderophore biosynthesis IucA/IucC-like C-terminal" evidence="3">
    <location>
        <begin position="492"/>
        <end position="659"/>
    </location>
</feature>
<evidence type="ECO:0000259" key="2">
    <source>
        <dbReference type="Pfam" id="PF04183"/>
    </source>
</evidence>
<gene>
    <name evidence="4" type="ORF">NFG58_15745</name>
</gene>
<sequence>MSSPSYVAEPATGSADAVADVAAPRVASFVAPSAVPAAVPFARSDDWRHRSRIERRVIGQLLQTLLYEDVLEYRCEHLAPTEGEGQGRETTFVVSLGERDYRVRGWLCHSFSLIRLDHQSLAVASTQASARASTKAPALAGHDGRTQSPSLSEFLDDLASTLSARAEGDLQGRLQPGFINELKQTLIKDLQSSTAAPVDGQSAPHTLDADALEQYFTDAHSYHPCYKSRLGFTLGDNRRFGPEFGQPLRVLWLALPARLAHQGAVPGLGALATFAAMADAELGEEGSPARQRLVKWLGERGLAREQAVLLPVHPWQWENVLVGALYPELASGEILLLGEGETRYRPQQSIRTLAPLDHDRRASPTPYLKLALGITNTSSTRILARHTITNGPIITAWLKQLLESDAGAGAANVVILGEVAGVALDERAFGGLRHDEVYGQAGALWREHIDGFLAPGEQAVPFNGLSQCLRDPDGAPAEPFIADWIARHGRDAWTRQLVRVATLPIIHLLFAEGVGLESHGQNIVVIHRDGWPVRVALKDFHDGVRFCPSALARPELAPSLEPLPAAHAARNRNSFIVTDDLAAVRDYSCDAFFFIALAEMAIFLERHFGLTEGSFWAMVADVITAYQDAHPEHAERYRQFDVFVPEWEVEALTRRRLFGDEMPQIKRVPNPLALHAPVQRPASVTTGKAAAIQERTPC</sequence>
<dbReference type="Gene3D" id="6.10.250.3370">
    <property type="match status" value="1"/>
</dbReference>
<dbReference type="InterPro" id="IPR007310">
    <property type="entry name" value="Aerobactin_biosyn_IucA/IucC_N"/>
</dbReference>
<organism evidence="4">
    <name type="scientific">Halomonas sp. RT37</name>
    <dbReference type="NCBI Taxonomy" id="2950872"/>
    <lineage>
        <taxon>Bacteria</taxon>
        <taxon>Pseudomonadati</taxon>
        <taxon>Pseudomonadota</taxon>
        <taxon>Gammaproteobacteria</taxon>
        <taxon>Oceanospirillales</taxon>
        <taxon>Halomonadaceae</taxon>
        <taxon>Halomonas</taxon>
    </lineage>
</organism>
<comment type="pathway">
    <text evidence="1">Siderophore biosynthesis.</text>
</comment>
<dbReference type="AlphaFoldDB" id="A0AAU7KF90"/>
<dbReference type="Pfam" id="PF06276">
    <property type="entry name" value="FhuF"/>
    <property type="match status" value="1"/>
</dbReference>
<dbReference type="PANTHER" id="PTHR34384">
    <property type="entry name" value="L-2,3-DIAMINOPROPANOATE--CITRATE LIGASE"/>
    <property type="match status" value="1"/>
</dbReference>
<dbReference type="Pfam" id="PF04183">
    <property type="entry name" value="IucA_IucC"/>
    <property type="match status" value="1"/>
</dbReference>
<evidence type="ECO:0000313" key="4">
    <source>
        <dbReference type="EMBL" id="XBO70064.1"/>
    </source>
</evidence>
<protein>
    <submittedName>
        <fullName evidence="4">IucA/IucC family siderophore biosynthesis protein</fullName>
    </submittedName>
</protein>
<evidence type="ECO:0000259" key="3">
    <source>
        <dbReference type="Pfam" id="PF06276"/>
    </source>
</evidence>
<feature type="domain" description="Aerobactin siderophore biosynthesis IucA/IucC N-terminal" evidence="2">
    <location>
        <begin position="210"/>
        <end position="466"/>
    </location>
</feature>
<dbReference type="RefSeq" id="WP_348826950.1">
    <property type="nucleotide sequence ID" value="NZ_CP098827.1"/>
</dbReference>
<dbReference type="Gene3D" id="1.10.510.40">
    <property type="match status" value="1"/>
</dbReference>
<dbReference type="InterPro" id="IPR022770">
    <property type="entry name" value="IucA/IucC-like_C"/>
</dbReference>
<reference evidence="4" key="1">
    <citation type="submission" date="2022-06" db="EMBL/GenBank/DDBJ databases">
        <title>A novel DMS-producing enzyme.</title>
        <authorList>
            <person name="Zhang Y."/>
        </authorList>
    </citation>
    <scope>NUCLEOTIDE SEQUENCE</scope>
    <source>
        <strain evidence="4">RT37</strain>
    </source>
</reference>
<dbReference type="GO" id="GO:0016881">
    <property type="term" value="F:acid-amino acid ligase activity"/>
    <property type="evidence" value="ECO:0007669"/>
    <property type="project" value="UniProtKB-ARBA"/>
</dbReference>
<proteinExistence type="predicted"/>
<accession>A0AAU7KF90</accession>